<dbReference type="InterPro" id="IPR000608">
    <property type="entry name" value="UBC"/>
</dbReference>
<dbReference type="SUPFAM" id="SSF81383">
    <property type="entry name" value="F-box domain"/>
    <property type="match status" value="1"/>
</dbReference>
<dbReference type="OrthoDB" id="9973183at2759"/>
<accession>A0A1D2N2G0</accession>
<keyword evidence="4" id="KW-0833">Ubl conjugation pathway</keyword>
<evidence type="ECO:0000256" key="4">
    <source>
        <dbReference type="ARBA" id="ARBA00022786"/>
    </source>
</evidence>
<evidence type="ECO:0000256" key="3">
    <source>
        <dbReference type="ARBA" id="ARBA00022741"/>
    </source>
</evidence>
<dbReference type="Pfam" id="PF00179">
    <property type="entry name" value="UQ_con"/>
    <property type="match status" value="1"/>
</dbReference>
<proteinExistence type="predicted"/>
<keyword evidence="5" id="KW-0067">ATP-binding</keyword>
<dbReference type="InterPro" id="IPR016135">
    <property type="entry name" value="UBQ-conjugating_enzyme/RWD"/>
</dbReference>
<dbReference type="AlphaFoldDB" id="A0A1D2N2G0"/>
<comment type="caution">
    <text evidence="9">The sequence shown here is derived from an EMBL/GenBank/DDBJ whole genome shotgun (WGS) entry which is preliminary data.</text>
</comment>
<evidence type="ECO:0000259" key="7">
    <source>
        <dbReference type="PROSITE" id="PS50127"/>
    </source>
</evidence>
<dbReference type="OMA" id="WMASEVC"/>
<evidence type="ECO:0000256" key="6">
    <source>
        <dbReference type="SAM" id="MobiDB-lite"/>
    </source>
</evidence>
<dbReference type="SMART" id="SM00212">
    <property type="entry name" value="UBCc"/>
    <property type="match status" value="1"/>
</dbReference>
<dbReference type="FunFam" id="3.10.110.10:FF:000060">
    <property type="entry name" value="Ubiquitin conjugating enzyme (UbcB)"/>
    <property type="match status" value="1"/>
</dbReference>
<dbReference type="PROSITE" id="PS50181">
    <property type="entry name" value="FBOX"/>
    <property type="match status" value="1"/>
</dbReference>
<dbReference type="SUPFAM" id="SSF54495">
    <property type="entry name" value="UBC-like"/>
    <property type="match status" value="1"/>
</dbReference>
<feature type="domain" description="UBC core" evidence="7">
    <location>
        <begin position="289"/>
        <end position="435"/>
    </location>
</feature>
<evidence type="ECO:0000256" key="5">
    <source>
        <dbReference type="ARBA" id="ARBA00022840"/>
    </source>
</evidence>
<feature type="compositionally biased region" description="Acidic residues" evidence="6">
    <location>
        <begin position="111"/>
        <end position="120"/>
    </location>
</feature>
<dbReference type="EC" id="2.3.2.23" evidence="1"/>
<dbReference type="Proteomes" id="UP000094527">
    <property type="component" value="Unassembled WGS sequence"/>
</dbReference>
<dbReference type="InterPro" id="IPR001810">
    <property type="entry name" value="F-box_dom"/>
</dbReference>
<dbReference type="InterPro" id="IPR050113">
    <property type="entry name" value="Ub_conjugating_enzyme"/>
</dbReference>
<dbReference type="PANTHER" id="PTHR24067">
    <property type="entry name" value="UBIQUITIN-CONJUGATING ENZYME E2"/>
    <property type="match status" value="1"/>
</dbReference>
<reference evidence="9 10" key="1">
    <citation type="journal article" date="2016" name="Genome Biol. Evol.">
        <title>Gene Family Evolution Reflects Adaptation to Soil Environmental Stressors in the Genome of the Collembolan Orchesella cincta.</title>
        <authorList>
            <person name="Faddeeva-Vakhrusheva A."/>
            <person name="Derks M.F."/>
            <person name="Anvar S.Y."/>
            <person name="Agamennone V."/>
            <person name="Suring W."/>
            <person name="Smit S."/>
            <person name="van Straalen N.M."/>
            <person name="Roelofs D."/>
        </authorList>
    </citation>
    <scope>NUCLEOTIDE SEQUENCE [LARGE SCALE GENOMIC DNA]</scope>
    <source>
        <tissue evidence="9">Mixed pool</tissue>
    </source>
</reference>
<dbReference type="PROSITE" id="PS50127">
    <property type="entry name" value="UBC_2"/>
    <property type="match status" value="1"/>
</dbReference>
<feature type="compositionally biased region" description="Acidic residues" evidence="6">
    <location>
        <begin position="67"/>
        <end position="83"/>
    </location>
</feature>
<evidence type="ECO:0000313" key="9">
    <source>
        <dbReference type="EMBL" id="ODM99449.1"/>
    </source>
</evidence>
<dbReference type="GO" id="GO:0005524">
    <property type="term" value="F:ATP binding"/>
    <property type="evidence" value="ECO:0007669"/>
    <property type="project" value="UniProtKB-KW"/>
</dbReference>
<evidence type="ECO:0000313" key="10">
    <source>
        <dbReference type="Proteomes" id="UP000094527"/>
    </source>
</evidence>
<dbReference type="GO" id="GO:0061631">
    <property type="term" value="F:ubiquitin conjugating enzyme activity"/>
    <property type="evidence" value="ECO:0007669"/>
    <property type="project" value="UniProtKB-EC"/>
</dbReference>
<name>A0A1D2N2G0_ORCCI</name>
<dbReference type="CDD" id="cd23826">
    <property type="entry name" value="UEV_Morgue-like"/>
    <property type="match status" value="1"/>
</dbReference>
<keyword evidence="2" id="KW-0808">Transferase</keyword>
<dbReference type="Pfam" id="PF00646">
    <property type="entry name" value="F-box"/>
    <property type="match status" value="1"/>
</dbReference>
<evidence type="ECO:0000256" key="1">
    <source>
        <dbReference type="ARBA" id="ARBA00012486"/>
    </source>
</evidence>
<dbReference type="InterPro" id="IPR036047">
    <property type="entry name" value="F-box-like_dom_sf"/>
</dbReference>
<gene>
    <name evidence="9" type="ORF">Ocin01_07239</name>
</gene>
<dbReference type="STRING" id="48709.A0A1D2N2G0"/>
<organism evidence="9 10">
    <name type="scientific">Orchesella cincta</name>
    <name type="common">Springtail</name>
    <name type="synonym">Podura cincta</name>
    <dbReference type="NCBI Taxonomy" id="48709"/>
    <lineage>
        <taxon>Eukaryota</taxon>
        <taxon>Metazoa</taxon>
        <taxon>Ecdysozoa</taxon>
        <taxon>Arthropoda</taxon>
        <taxon>Hexapoda</taxon>
        <taxon>Collembola</taxon>
        <taxon>Entomobryomorpha</taxon>
        <taxon>Entomobryoidea</taxon>
        <taxon>Orchesellidae</taxon>
        <taxon>Orchesellinae</taxon>
        <taxon>Orchesella</taxon>
    </lineage>
</organism>
<keyword evidence="3" id="KW-0547">Nucleotide-binding</keyword>
<dbReference type="Gene3D" id="3.10.110.10">
    <property type="entry name" value="Ubiquitin Conjugating Enzyme"/>
    <property type="match status" value="1"/>
</dbReference>
<dbReference type="EMBL" id="LJIJ01000281">
    <property type="protein sequence ID" value="ODM99449.1"/>
    <property type="molecule type" value="Genomic_DNA"/>
</dbReference>
<dbReference type="CDD" id="cd09917">
    <property type="entry name" value="F-box_SF"/>
    <property type="match status" value="1"/>
</dbReference>
<sequence length="441" mass="50567">MDFIPKIDETLSGSIELHYNSCFYCDGYYGPCFGEPTCATCHEFIFSEDTRLFQFHNNGVHNNPFESEMDKDDGDSGNDEPSEEAGAGSAPVARSNSDLDQRAEPMNVEEPSPDDEDIEPDAQRDVEPDGDVMMPMEVARVLAEIPVEDWLAEAPRPPSPPVPLAGRLSNQLALLTNPRPIYEFGKLTDELQQRIPPEIWAAIFRKLDDVTLLMASKVNSKWKAVVLDLFPNQRWEEFVKLRWPLFHPIYPVQDWYTVFSDLIDSVPCKLCFMNLTLNPQGSLPPARSLRSVRLQKEIKWLRIDHPEGIEAVPLDRLNYNWLARIHGPPQSVYQGGVFYLNLKVPHDYPIKPPEVRFLTKLFHPNVSRHGDIGIDCIQHNWTLALTISQVLLSVQSLLTDPYLETNMEPKIAELYMNDRKTFEKIARVWTWKYAMHDVLIH</sequence>
<evidence type="ECO:0000256" key="2">
    <source>
        <dbReference type="ARBA" id="ARBA00022679"/>
    </source>
</evidence>
<feature type="region of interest" description="Disordered" evidence="6">
    <location>
        <begin position="60"/>
        <end position="130"/>
    </location>
</feature>
<evidence type="ECO:0000259" key="8">
    <source>
        <dbReference type="PROSITE" id="PS50181"/>
    </source>
</evidence>
<feature type="domain" description="F-box" evidence="8">
    <location>
        <begin position="189"/>
        <end position="238"/>
    </location>
</feature>
<keyword evidence="10" id="KW-1185">Reference proteome</keyword>
<protein>
    <recommendedName>
        <fullName evidence="1">E2 ubiquitin-conjugating enzyme</fullName>
        <ecNumber evidence="1">2.3.2.23</ecNumber>
    </recommendedName>
</protein>